<dbReference type="EMBL" id="CP129683">
    <property type="protein sequence ID" value="XDS49986.1"/>
    <property type="molecule type" value="Genomic_DNA"/>
</dbReference>
<dbReference type="EMBL" id="CP129682">
    <property type="protein sequence ID" value="XDS48759.1"/>
    <property type="molecule type" value="Genomic_DNA"/>
</dbReference>
<protein>
    <submittedName>
        <fullName evidence="2">Cupin domain-containing protein</fullName>
    </submittedName>
</protein>
<evidence type="ECO:0000313" key="2">
    <source>
        <dbReference type="EMBL" id="XDS46460.1"/>
    </source>
</evidence>
<dbReference type="InterPro" id="IPR013096">
    <property type="entry name" value="Cupin_2"/>
</dbReference>
<dbReference type="AlphaFoldDB" id="A0AB39UCH9"/>
<dbReference type="Pfam" id="PF07883">
    <property type="entry name" value="Cupin_2"/>
    <property type="match status" value="1"/>
</dbReference>
<dbReference type="EMBL" id="CP129675">
    <property type="protein sequence ID" value="XDS46460.1"/>
    <property type="molecule type" value="Genomic_DNA"/>
</dbReference>
<dbReference type="RefSeq" id="WP_369340958.1">
    <property type="nucleotide sequence ID" value="NZ_CP129675.1"/>
</dbReference>
<feature type="domain" description="Cupin type-2" evidence="1">
    <location>
        <begin position="49"/>
        <end position="110"/>
    </location>
</feature>
<dbReference type="Gene3D" id="2.60.120.10">
    <property type="entry name" value="Jelly Rolls"/>
    <property type="match status" value="1"/>
</dbReference>
<dbReference type="PANTHER" id="PTHR43698">
    <property type="entry name" value="RIBD C-TERMINAL DOMAIN CONTAINING PROTEIN"/>
    <property type="match status" value="1"/>
</dbReference>
<organism evidence="2">
    <name type="scientific">Bifidobacterium fermentum</name>
    <dbReference type="NCBI Taxonomy" id="3059035"/>
    <lineage>
        <taxon>Bacteria</taxon>
        <taxon>Bacillati</taxon>
        <taxon>Actinomycetota</taxon>
        <taxon>Actinomycetes</taxon>
        <taxon>Bifidobacteriales</taxon>
        <taxon>Bifidobacteriaceae</taxon>
        <taxon>Bifidobacterium</taxon>
    </lineage>
</organism>
<evidence type="ECO:0000313" key="4">
    <source>
        <dbReference type="EMBL" id="XDS49986.1"/>
    </source>
</evidence>
<evidence type="ECO:0000259" key="1">
    <source>
        <dbReference type="Pfam" id="PF07883"/>
    </source>
</evidence>
<gene>
    <name evidence="4" type="ORF">QN062_06130</name>
    <name evidence="3" type="ORF">QN216_00325</name>
    <name evidence="2" type="ORF">QN217_10120</name>
</gene>
<evidence type="ECO:0000313" key="3">
    <source>
        <dbReference type="EMBL" id="XDS48759.1"/>
    </source>
</evidence>
<dbReference type="InterPro" id="IPR014710">
    <property type="entry name" value="RmlC-like_jellyroll"/>
</dbReference>
<dbReference type="InterPro" id="IPR011051">
    <property type="entry name" value="RmlC_Cupin_sf"/>
</dbReference>
<proteinExistence type="predicted"/>
<dbReference type="SUPFAM" id="SSF51182">
    <property type="entry name" value="RmlC-like cupins"/>
    <property type="match status" value="1"/>
</dbReference>
<reference evidence="2" key="1">
    <citation type="submission" date="2023-07" db="EMBL/GenBank/DDBJ databases">
        <title>Bifidobacterium aquikefiriaerophilum sp. nov. and Bifidobacterium eccum sp. nov., isolated from water kefir.</title>
        <authorList>
            <person name="Breselge S."/>
            <person name="Bellassi P."/>
            <person name="Barcenilla C."/>
            <person name="Alvarez-Ordonez A."/>
            <person name="Morelli L."/>
            <person name="Cotter P.D."/>
        </authorList>
    </citation>
    <scope>NUCLEOTIDE SEQUENCE</scope>
    <source>
        <strain evidence="4">WK012_4_13</strain>
        <strain evidence="3">WK013_4_14</strain>
        <strain evidence="2">WK048_4_13</strain>
    </source>
</reference>
<dbReference type="InterPro" id="IPR047263">
    <property type="entry name" value="HNL-like_cupin"/>
</dbReference>
<dbReference type="PANTHER" id="PTHR43698:SF1">
    <property type="entry name" value="BLL4564 PROTEIN"/>
    <property type="match status" value="1"/>
</dbReference>
<dbReference type="KEGG" id="bfk:QN062_06130"/>
<dbReference type="CDD" id="cd02233">
    <property type="entry name" value="cupin_HNL-like"/>
    <property type="match status" value="1"/>
</dbReference>
<sequence length="140" mass="15784">MNDNFQDNVHHGIFPFGTENDSFSQYFIGKSFLASLVDDPKITVSVSNVSFEPGCRNNWHTHNQGFQILLVTGGEGLYQEVGKPARHLRPGDVVVVHDGIRHWHGATSDSWFSHIAITAGTVRWFEPVTTQEYEDANNER</sequence>
<name>A0AB39UCH9_9BIFI</name>
<accession>A0AB39UCH9</accession>